<dbReference type="SUPFAM" id="SSF53720">
    <property type="entry name" value="ALDH-like"/>
    <property type="match status" value="1"/>
</dbReference>
<gene>
    <name evidence="3" type="ORF">HORIV_62400</name>
</gene>
<dbReference type="InterPro" id="IPR015590">
    <property type="entry name" value="Aldehyde_DH_dom"/>
</dbReference>
<evidence type="ECO:0000313" key="4">
    <source>
        <dbReference type="Proteomes" id="UP000289555"/>
    </source>
</evidence>
<dbReference type="Pfam" id="PF00171">
    <property type="entry name" value="Aldedh"/>
    <property type="match status" value="1"/>
</dbReference>
<organism evidence="3 4">
    <name type="scientific">Vreelandella olivaria</name>
    <dbReference type="NCBI Taxonomy" id="390919"/>
    <lineage>
        <taxon>Bacteria</taxon>
        <taxon>Pseudomonadati</taxon>
        <taxon>Pseudomonadota</taxon>
        <taxon>Gammaproteobacteria</taxon>
        <taxon>Oceanospirillales</taxon>
        <taxon>Halomonadaceae</taxon>
        <taxon>Vreelandella</taxon>
    </lineage>
</organism>
<feature type="domain" description="Aldehyde dehydrogenase" evidence="2">
    <location>
        <begin position="15"/>
        <end position="54"/>
    </location>
</feature>
<evidence type="ECO:0000313" key="3">
    <source>
        <dbReference type="EMBL" id="BBI53819.1"/>
    </source>
</evidence>
<evidence type="ECO:0000259" key="2">
    <source>
        <dbReference type="Pfam" id="PF00171"/>
    </source>
</evidence>
<keyword evidence="1" id="KW-0560">Oxidoreductase</keyword>
<accession>A0ABN5X3G4</accession>
<keyword evidence="4" id="KW-1185">Reference proteome</keyword>
<protein>
    <recommendedName>
        <fullName evidence="2">Aldehyde dehydrogenase domain-containing protein</fullName>
    </recommendedName>
</protein>
<dbReference type="Gene3D" id="3.40.605.10">
    <property type="entry name" value="Aldehyde Dehydrogenase, Chain A, domain 1"/>
    <property type="match status" value="1"/>
</dbReference>
<reference evidence="4" key="1">
    <citation type="journal article" date="2019" name="Microbiol. Resour. Announc.">
        <title>Complete Genome Sequence of Halomonas olivaria, a Moderately Halophilic Bacterium Isolated from Olive Processing Effluents, Obtained by Nanopore Sequencing.</title>
        <authorList>
            <person name="Nagata S."/>
            <person name="Ii K.M."/>
            <person name="Tsukimi T."/>
            <person name="Miura M.C."/>
            <person name="Galipon J."/>
            <person name="Arakawa K."/>
        </authorList>
    </citation>
    <scope>NUCLEOTIDE SEQUENCE [LARGE SCALE GENOMIC DNA]</scope>
    <source>
        <strain evidence="4">TYRC17</strain>
    </source>
</reference>
<dbReference type="Proteomes" id="UP000289555">
    <property type="component" value="Chromosome"/>
</dbReference>
<evidence type="ECO:0000256" key="1">
    <source>
        <dbReference type="ARBA" id="ARBA00023002"/>
    </source>
</evidence>
<dbReference type="InterPro" id="IPR016161">
    <property type="entry name" value="Ald_DH/histidinol_DH"/>
</dbReference>
<sequence length="65" mass="6719">MSNVSHLINGELVQSQRTLDVTNPSTGKVIRQVADANAADVERAIAAAQAAFPAGAIPRPPSAPR</sequence>
<name>A0ABN5X3G4_9GAMM</name>
<proteinExistence type="predicted"/>
<dbReference type="EMBL" id="AP019416">
    <property type="protein sequence ID" value="BBI53819.1"/>
    <property type="molecule type" value="Genomic_DNA"/>
</dbReference>
<dbReference type="InterPro" id="IPR016162">
    <property type="entry name" value="Ald_DH_N"/>
</dbReference>